<organism evidence="2">
    <name type="scientific">Serratia marcescens</name>
    <dbReference type="NCBI Taxonomy" id="615"/>
    <lineage>
        <taxon>Bacteria</taxon>
        <taxon>Pseudomonadati</taxon>
        <taxon>Pseudomonadota</taxon>
        <taxon>Gammaproteobacteria</taxon>
        <taxon>Enterobacterales</taxon>
        <taxon>Yersiniaceae</taxon>
        <taxon>Serratia</taxon>
    </lineage>
</organism>
<accession>A0A939NNY3</accession>
<feature type="compositionally biased region" description="Basic residues" evidence="1">
    <location>
        <begin position="1"/>
        <end position="11"/>
    </location>
</feature>
<gene>
    <name evidence="2" type="ORF">J4732_08310</name>
</gene>
<reference evidence="2" key="1">
    <citation type="submission" date="2021-03" db="EMBL/GenBank/DDBJ databases">
        <title>Molecular epidemiology and mechanisms of colistin and carbapenem resistance in Enterobacteriaceae from clinical isolates, the environment and porcine samples in Pretoria, South Africa.</title>
        <authorList>
            <person name="Bogoshi D."/>
            <person name="Mbelle N.M."/>
            <person name="Naidoo V."/>
            <person name="Osei Sekyere J."/>
        </authorList>
    </citation>
    <scope>NUCLEOTIDE SEQUENCE</scope>
    <source>
        <strain evidence="2">C080</strain>
    </source>
</reference>
<sequence>MRQPRGIKARPHRDPSQHSSSRVLITSMATTLSISRVSMKTRAANRPAEPVAPVRADGAASWRNTFSSIASAPAAREYGAQA</sequence>
<comment type="caution">
    <text evidence="2">The sequence shown here is derived from an EMBL/GenBank/DDBJ whole genome shotgun (WGS) entry which is preliminary data.</text>
</comment>
<evidence type="ECO:0000256" key="1">
    <source>
        <dbReference type="SAM" id="MobiDB-lite"/>
    </source>
</evidence>
<proteinExistence type="predicted"/>
<name>A0A939NNY3_SERMA</name>
<dbReference type="AlphaFoldDB" id="A0A939NNY3"/>
<evidence type="ECO:0000313" key="2">
    <source>
        <dbReference type="EMBL" id="MBO2006780.1"/>
    </source>
</evidence>
<protein>
    <submittedName>
        <fullName evidence="2">Uncharacterized protein</fullName>
    </submittedName>
</protein>
<dbReference type="EMBL" id="JAGETR010000045">
    <property type="protein sequence ID" value="MBO2006780.1"/>
    <property type="molecule type" value="Genomic_DNA"/>
</dbReference>
<feature type="region of interest" description="Disordered" evidence="1">
    <location>
        <begin position="1"/>
        <end position="23"/>
    </location>
</feature>